<dbReference type="PANTHER" id="PTHR44688:SF16">
    <property type="entry name" value="DNA-BINDING TRANSCRIPTIONAL ACTIVATOR DEVR_DOSR"/>
    <property type="match status" value="1"/>
</dbReference>
<dbReference type="GO" id="GO:0003677">
    <property type="term" value="F:DNA binding"/>
    <property type="evidence" value="ECO:0007669"/>
    <property type="project" value="UniProtKB-KW"/>
</dbReference>
<dbReference type="PRINTS" id="PR00038">
    <property type="entry name" value="HTHLUXR"/>
</dbReference>
<name>A0A543FY73_9PSEU</name>
<proteinExistence type="predicted"/>
<feature type="region of interest" description="Disordered" evidence="4">
    <location>
        <begin position="778"/>
        <end position="811"/>
    </location>
</feature>
<feature type="domain" description="HTH luxR-type" evidence="5">
    <location>
        <begin position="804"/>
        <end position="869"/>
    </location>
</feature>
<evidence type="ECO:0000313" key="7">
    <source>
        <dbReference type="Proteomes" id="UP000319818"/>
    </source>
</evidence>
<dbReference type="EMBL" id="VFPH01000002">
    <property type="protein sequence ID" value="TQM38749.1"/>
    <property type="molecule type" value="Genomic_DNA"/>
</dbReference>
<dbReference type="PROSITE" id="PS50043">
    <property type="entry name" value="HTH_LUXR_2"/>
    <property type="match status" value="1"/>
</dbReference>
<dbReference type="InterPro" id="IPR036388">
    <property type="entry name" value="WH-like_DNA-bd_sf"/>
</dbReference>
<dbReference type="InterPro" id="IPR027417">
    <property type="entry name" value="P-loop_NTPase"/>
</dbReference>
<dbReference type="SUPFAM" id="SSF52540">
    <property type="entry name" value="P-loop containing nucleoside triphosphate hydrolases"/>
    <property type="match status" value="1"/>
</dbReference>
<evidence type="ECO:0000259" key="5">
    <source>
        <dbReference type="PROSITE" id="PS50043"/>
    </source>
</evidence>
<organism evidence="6 7">
    <name type="scientific">Pseudonocardia cypriaca</name>
    <dbReference type="NCBI Taxonomy" id="882449"/>
    <lineage>
        <taxon>Bacteria</taxon>
        <taxon>Bacillati</taxon>
        <taxon>Actinomycetota</taxon>
        <taxon>Actinomycetes</taxon>
        <taxon>Pseudonocardiales</taxon>
        <taxon>Pseudonocardiaceae</taxon>
        <taxon>Pseudonocardia</taxon>
    </lineage>
</organism>
<dbReference type="InterPro" id="IPR000792">
    <property type="entry name" value="Tscrpt_reg_LuxR_C"/>
</dbReference>
<keyword evidence="1" id="KW-0805">Transcription regulation</keyword>
<feature type="compositionally biased region" description="Low complexity" evidence="4">
    <location>
        <begin position="778"/>
        <end position="791"/>
    </location>
</feature>
<dbReference type="PROSITE" id="PS00622">
    <property type="entry name" value="HTH_LUXR_1"/>
    <property type="match status" value="1"/>
</dbReference>
<evidence type="ECO:0000256" key="4">
    <source>
        <dbReference type="SAM" id="MobiDB-lite"/>
    </source>
</evidence>
<dbReference type="Pfam" id="PF00196">
    <property type="entry name" value="GerE"/>
    <property type="match status" value="1"/>
</dbReference>
<evidence type="ECO:0000256" key="2">
    <source>
        <dbReference type="ARBA" id="ARBA00023125"/>
    </source>
</evidence>
<sequence>MHISGGRTVMTAVKSEGAASDSALAGAPAARRLYREVASAPRTERRRVVVGPGGSGKSVLLGVLEALYGAAGVTVRRDVPGPDEPFDPNAALLVDDAHKLDDEALERVRAWAAEPGSQVVLAHRPWPRGGPLASIAVAFGAGRGPVVLGPLDRPGVAARSNLLLGERPTAELVDLVFEQTGGSPDLVDRLLVGLRDDRALDRLGSAGEPPTAVVRQLGYEIDAQPVAVRELLLGRTVGAPLDPEVLGALLDVPPGAVGELLDQAAATGLMATDGAVVPLLRHAMQRVVPAAHRLVLQRRLAEIQLDAGGSVLVAARGLIGSGATGARVASAFERAGDEALRECLPVAADLFAAAVEAGAPPLALAARRAEAALLVGDLDAALRRADQVLAEPAAVDGAAARRAVEVAAAVLAHRGMLSRSAELYRWLATQPFGGPTLLAVPALVGIGALDEAREILDATSGRLPTVLAGAEALLAHGIHDTVAGTPTAALSQLTRAAALLEASGRAALLPDSPAALAALVAIHCGELDVAQSVLGQAVAAELGGRVVAARHLLLQALVAMHRGASVQARALLQSASDPGRLEPRDELLAAALDVGLARRAGDLAGLLAGWRRAREAVVRHPVDLYSLQPLGELVVGAARLNEQGWVQPYLDEAEALLDRLGKPPLWAVALHWSGLQAAIASNAGATAQRHAAALDRTAPTSRYATAVAGAGREWLRSLAGDVDADAVESAARGLHSAGLSWEGGRLASQAAIRCRDRKSMNALLGCARALQAGAEAAPSAAPAEAAPGRAQPVRRVKVPEQQSTDSAAGAISGREREVAELVLSGLTYKQIGEQLFISAKTVENHVARMRQRLGSGSRGELFAHLRMLVDEGK</sequence>
<evidence type="ECO:0000256" key="1">
    <source>
        <dbReference type="ARBA" id="ARBA00023015"/>
    </source>
</evidence>
<dbReference type="SUPFAM" id="SSF46894">
    <property type="entry name" value="C-terminal effector domain of the bipartite response regulators"/>
    <property type="match status" value="1"/>
</dbReference>
<evidence type="ECO:0000313" key="6">
    <source>
        <dbReference type="EMBL" id="TQM38749.1"/>
    </source>
</evidence>
<dbReference type="Proteomes" id="UP000319818">
    <property type="component" value="Unassembled WGS sequence"/>
</dbReference>
<protein>
    <submittedName>
        <fullName evidence="6">Regulatory LuxR family protein</fullName>
    </submittedName>
</protein>
<reference evidence="6 7" key="1">
    <citation type="submission" date="2019-06" db="EMBL/GenBank/DDBJ databases">
        <title>Sequencing the genomes of 1000 actinobacteria strains.</title>
        <authorList>
            <person name="Klenk H.-P."/>
        </authorList>
    </citation>
    <scope>NUCLEOTIDE SEQUENCE [LARGE SCALE GENOMIC DNA]</scope>
    <source>
        <strain evidence="6 7">DSM 45511</strain>
    </source>
</reference>
<dbReference type="GO" id="GO:0006355">
    <property type="term" value="P:regulation of DNA-templated transcription"/>
    <property type="evidence" value="ECO:0007669"/>
    <property type="project" value="InterPro"/>
</dbReference>
<keyword evidence="7" id="KW-1185">Reference proteome</keyword>
<dbReference type="SMART" id="SM00421">
    <property type="entry name" value="HTH_LUXR"/>
    <property type="match status" value="1"/>
</dbReference>
<keyword evidence="3" id="KW-0804">Transcription</keyword>
<dbReference type="PANTHER" id="PTHR44688">
    <property type="entry name" value="DNA-BINDING TRANSCRIPTIONAL ACTIVATOR DEVR_DOSR"/>
    <property type="match status" value="1"/>
</dbReference>
<dbReference type="InterPro" id="IPR016032">
    <property type="entry name" value="Sig_transdc_resp-reg_C-effctor"/>
</dbReference>
<dbReference type="CDD" id="cd06170">
    <property type="entry name" value="LuxR_C_like"/>
    <property type="match status" value="1"/>
</dbReference>
<accession>A0A543FY73</accession>
<keyword evidence="2" id="KW-0238">DNA-binding</keyword>
<dbReference type="AlphaFoldDB" id="A0A543FY73"/>
<evidence type="ECO:0000256" key="3">
    <source>
        <dbReference type="ARBA" id="ARBA00023163"/>
    </source>
</evidence>
<dbReference type="Gene3D" id="1.10.10.10">
    <property type="entry name" value="Winged helix-like DNA-binding domain superfamily/Winged helix DNA-binding domain"/>
    <property type="match status" value="1"/>
</dbReference>
<comment type="caution">
    <text evidence="6">The sequence shown here is derived from an EMBL/GenBank/DDBJ whole genome shotgun (WGS) entry which is preliminary data.</text>
</comment>
<gene>
    <name evidence="6" type="ORF">FB388_5993</name>
</gene>